<dbReference type="PANTHER" id="PTHR34488">
    <property type="entry name" value="SI:CH211-245H14.1-RELATED"/>
    <property type="match status" value="1"/>
</dbReference>
<dbReference type="PANTHER" id="PTHR34488:SF1">
    <property type="entry name" value="SI:CH211-245H14.1-RELATED"/>
    <property type="match status" value="1"/>
</dbReference>
<accession>A0AA88IHJ7</accession>
<dbReference type="EMBL" id="JAVHJS010000025">
    <property type="protein sequence ID" value="KAK2816582.1"/>
    <property type="molecule type" value="Genomic_DNA"/>
</dbReference>
<dbReference type="AlphaFoldDB" id="A0AA88IHJ7"/>
<gene>
    <name evidence="1" type="ORF">Q7C36_022853</name>
</gene>
<protein>
    <submittedName>
        <fullName evidence="1">Uncharacterized protein</fullName>
    </submittedName>
</protein>
<evidence type="ECO:0000313" key="2">
    <source>
        <dbReference type="Proteomes" id="UP001187315"/>
    </source>
</evidence>
<evidence type="ECO:0000313" key="1">
    <source>
        <dbReference type="EMBL" id="KAK2816582.1"/>
    </source>
</evidence>
<sequence length="204" mass="24046">MHGMQLPPNNLSDTDLTFQKYGGPKLHRCLRKGPLRYDKEKRYDCHFFALKRSKEIKFKYYEVIPPKVQAPCEQFTKELKKIRKSMKMSTEEECKAILYYVPIVSRAGTDIEAALQKLNSFGDKYIALVVLHHTFDREHITPDSSRTVTREKTFIVDCLFSDDEGLFSCRKNDGAIKKVAEWLRFVKYEKQEPKKKKKERKTKQ</sequence>
<keyword evidence="2" id="KW-1185">Reference proteome</keyword>
<organism evidence="1 2">
    <name type="scientific">Tachysurus vachellii</name>
    <name type="common">Darkbarbel catfish</name>
    <name type="synonym">Pelteobagrus vachellii</name>
    <dbReference type="NCBI Taxonomy" id="175792"/>
    <lineage>
        <taxon>Eukaryota</taxon>
        <taxon>Metazoa</taxon>
        <taxon>Chordata</taxon>
        <taxon>Craniata</taxon>
        <taxon>Vertebrata</taxon>
        <taxon>Euteleostomi</taxon>
        <taxon>Actinopterygii</taxon>
        <taxon>Neopterygii</taxon>
        <taxon>Teleostei</taxon>
        <taxon>Ostariophysi</taxon>
        <taxon>Siluriformes</taxon>
        <taxon>Bagridae</taxon>
        <taxon>Tachysurus</taxon>
    </lineage>
</organism>
<dbReference type="Proteomes" id="UP001187315">
    <property type="component" value="Unassembled WGS sequence"/>
</dbReference>
<name>A0AA88IHJ7_TACVA</name>
<reference evidence="1" key="1">
    <citation type="submission" date="2023-08" db="EMBL/GenBank/DDBJ databases">
        <title>Pelteobagrus vachellii genome.</title>
        <authorList>
            <person name="Liu H."/>
        </authorList>
    </citation>
    <scope>NUCLEOTIDE SEQUENCE</scope>
    <source>
        <strain evidence="1">PRFRI_2022a</strain>
        <tissue evidence="1">Muscle</tissue>
    </source>
</reference>
<proteinExistence type="predicted"/>
<comment type="caution">
    <text evidence="1">The sequence shown here is derived from an EMBL/GenBank/DDBJ whole genome shotgun (WGS) entry which is preliminary data.</text>
</comment>